<dbReference type="FunFam" id="3.40.50.720:FF:000019">
    <property type="entry name" value="Glycerol-3-phosphate dehydrogenase [NAD(P)+]"/>
    <property type="match status" value="1"/>
</dbReference>
<dbReference type="GO" id="GO:0141152">
    <property type="term" value="F:glycerol-3-phosphate dehydrogenase (NAD+) activity"/>
    <property type="evidence" value="ECO:0007669"/>
    <property type="project" value="RHEA"/>
</dbReference>
<dbReference type="GO" id="GO:0005975">
    <property type="term" value="P:carbohydrate metabolic process"/>
    <property type="evidence" value="ECO:0007669"/>
    <property type="project" value="InterPro"/>
</dbReference>
<dbReference type="Proteomes" id="UP000295247">
    <property type="component" value="Unassembled WGS sequence"/>
</dbReference>
<keyword evidence="7 13" id="KW-0594">Phospholipid biosynthesis</keyword>
<dbReference type="PIRSF" id="PIRSF000114">
    <property type="entry name" value="Glycerol-3-P_dh"/>
    <property type="match status" value="1"/>
</dbReference>
<accession>A0A4R4AM18</accession>
<evidence type="ECO:0000259" key="18">
    <source>
        <dbReference type="Pfam" id="PF01210"/>
    </source>
</evidence>
<keyword evidence="3 13" id="KW-0521">NADP</keyword>
<evidence type="ECO:0000256" key="6">
    <source>
        <dbReference type="ARBA" id="ARBA00023098"/>
    </source>
</evidence>
<feature type="domain" description="Glycerol-3-phosphate dehydrogenase NAD-dependent N-terminal" evidence="18">
    <location>
        <begin position="9"/>
        <end position="162"/>
    </location>
</feature>
<dbReference type="PANTHER" id="PTHR11728:SF1">
    <property type="entry name" value="GLYCEROL-3-PHOSPHATE DEHYDROGENASE [NAD(+)] 2, CHLOROPLASTIC"/>
    <property type="match status" value="1"/>
</dbReference>
<protein>
    <recommendedName>
        <fullName evidence="11 13">Glycerol-3-phosphate dehydrogenase [NAD(P)+]</fullName>
        <ecNumber evidence="10 13">1.1.1.94</ecNumber>
    </recommendedName>
    <alternativeName>
        <fullName evidence="13">NAD(P)(+)-dependent glycerol-3-phosphate dehydrogenase</fullName>
    </alternativeName>
    <alternativeName>
        <fullName evidence="12 13">NAD(P)H-dependent dihydroxyacetone-phosphate reductase</fullName>
    </alternativeName>
</protein>
<feature type="binding site" evidence="13">
    <location>
        <position position="16"/>
    </location>
    <ligand>
        <name>NADPH</name>
        <dbReference type="ChEBI" id="CHEBI:57783"/>
    </ligand>
</feature>
<dbReference type="FunFam" id="1.10.1040.10:FF:000001">
    <property type="entry name" value="Glycerol-3-phosphate dehydrogenase [NAD(P)+]"/>
    <property type="match status" value="1"/>
</dbReference>
<dbReference type="AlphaFoldDB" id="A0A4R4AM18"/>
<evidence type="ECO:0000256" key="11">
    <source>
        <dbReference type="ARBA" id="ARBA00069372"/>
    </source>
</evidence>
<feature type="binding site" evidence="13">
    <location>
        <position position="194"/>
    </location>
    <ligand>
        <name>sn-glycerol 3-phosphate</name>
        <dbReference type="ChEBI" id="CHEBI:57597"/>
    </ligand>
</feature>
<proteinExistence type="inferred from homology"/>
<feature type="binding site" evidence="13">
    <location>
        <position position="139"/>
    </location>
    <ligand>
        <name>sn-glycerol 3-phosphate</name>
        <dbReference type="ChEBI" id="CHEBI:57597"/>
    </ligand>
</feature>
<dbReference type="GO" id="GO:0046168">
    <property type="term" value="P:glycerol-3-phosphate catabolic process"/>
    <property type="evidence" value="ECO:0007669"/>
    <property type="project" value="InterPro"/>
</dbReference>
<sequence length="336" mass="35217">MSTTPSARIAVIGAGSWGTALALQLVANGHQVRLWSHEPEQIAALQRDRENRQFLPGVALPEGLIPTASLAEALADASDCLVVVPSHAFRTVARQLAAHLSKGFGVAWATKGLDPGSNQLLHQVAQEELGERPLAVVSGPSFAREVGDGLPTAVTVAAEREPFAQHVAGLLHGGRFRAYTSSDMVGVEICGAAKNVLAIATGIADGLGFGANTRAALITRGLAELIRLGQALGGRPETFMGLAGMGDLVLTCTDDQSRNRRMGLALARGESIEAARARIGQEVEGVITAKAIHGLAQRLGIEMPISEQVYLVLHAGVSPAQATQALLEREPKPEFH</sequence>
<evidence type="ECO:0000256" key="4">
    <source>
        <dbReference type="ARBA" id="ARBA00023002"/>
    </source>
</evidence>
<comment type="catalytic activity">
    <reaction evidence="9">
        <text>sn-glycerol 3-phosphate + NADP(+) = dihydroxyacetone phosphate + NADPH + H(+)</text>
        <dbReference type="Rhea" id="RHEA:11096"/>
        <dbReference type="ChEBI" id="CHEBI:15378"/>
        <dbReference type="ChEBI" id="CHEBI:57597"/>
        <dbReference type="ChEBI" id="CHEBI:57642"/>
        <dbReference type="ChEBI" id="CHEBI:57783"/>
        <dbReference type="ChEBI" id="CHEBI:58349"/>
        <dbReference type="EC" id="1.1.1.94"/>
    </reaction>
    <physiologicalReaction direction="right-to-left" evidence="9">
        <dbReference type="Rhea" id="RHEA:11098"/>
    </physiologicalReaction>
</comment>
<dbReference type="Gene3D" id="1.10.1040.10">
    <property type="entry name" value="N-(1-d-carboxylethyl)-l-norvaline Dehydrogenase, domain 2"/>
    <property type="match status" value="1"/>
</dbReference>
<feature type="binding site" evidence="13">
    <location>
        <position position="247"/>
    </location>
    <ligand>
        <name>sn-glycerol 3-phosphate</name>
        <dbReference type="ChEBI" id="CHEBI:57597"/>
    </ligand>
</feature>
<evidence type="ECO:0000256" key="3">
    <source>
        <dbReference type="ARBA" id="ARBA00022857"/>
    </source>
</evidence>
<dbReference type="InterPro" id="IPR006109">
    <property type="entry name" value="G3P_DH_NAD-dep_C"/>
</dbReference>
<dbReference type="Pfam" id="PF07479">
    <property type="entry name" value="NAD_Gly3P_dh_C"/>
    <property type="match status" value="1"/>
</dbReference>
<keyword evidence="4 13" id="KW-0560">Oxidoreductase</keyword>
<dbReference type="GO" id="GO:0046167">
    <property type="term" value="P:glycerol-3-phosphate biosynthetic process"/>
    <property type="evidence" value="ECO:0007669"/>
    <property type="project" value="UniProtKB-UniRule"/>
</dbReference>
<evidence type="ECO:0000259" key="19">
    <source>
        <dbReference type="Pfam" id="PF07479"/>
    </source>
</evidence>
<evidence type="ECO:0000256" key="15">
    <source>
        <dbReference type="PIRSR" id="PIRSR000114-2"/>
    </source>
</evidence>
<feature type="binding site" evidence="13">
    <location>
        <position position="258"/>
    </location>
    <ligand>
        <name>sn-glycerol 3-phosphate</name>
        <dbReference type="ChEBI" id="CHEBI:57597"/>
    </ligand>
</feature>
<dbReference type="SUPFAM" id="SSF48179">
    <property type="entry name" value="6-phosphogluconate dehydrogenase C-terminal domain-like"/>
    <property type="match status" value="1"/>
</dbReference>
<feature type="binding site" evidence="16">
    <location>
        <position position="143"/>
    </location>
    <ligand>
        <name>NAD(+)</name>
        <dbReference type="ChEBI" id="CHEBI:57540"/>
    </ligand>
</feature>
<keyword evidence="13" id="KW-0963">Cytoplasm</keyword>
<dbReference type="EC" id="1.1.1.94" evidence="10 13"/>
<keyword evidence="13" id="KW-0547">Nucleotide-binding</keyword>
<feature type="binding site" evidence="13">
    <location>
        <position position="17"/>
    </location>
    <ligand>
        <name>NADPH</name>
        <dbReference type="ChEBI" id="CHEBI:57783"/>
    </ligand>
</feature>
<comment type="similarity">
    <text evidence="1 13 17">Belongs to the NAD-dependent glycerol-3-phosphate dehydrogenase family.</text>
</comment>
<name>A0A4R4AM18_MARGR</name>
<comment type="caution">
    <text evidence="20">The sequence shown here is derived from an EMBL/GenBank/DDBJ whole genome shotgun (WGS) entry which is preliminary data.</text>
</comment>
<evidence type="ECO:0000256" key="7">
    <source>
        <dbReference type="ARBA" id="ARBA00023209"/>
    </source>
</evidence>
<dbReference type="GO" id="GO:0051287">
    <property type="term" value="F:NAD binding"/>
    <property type="evidence" value="ECO:0007669"/>
    <property type="project" value="InterPro"/>
</dbReference>
<evidence type="ECO:0000256" key="12">
    <source>
        <dbReference type="ARBA" id="ARBA00080511"/>
    </source>
</evidence>
<feature type="binding site" evidence="13">
    <location>
        <position position="143"/>
    </location>
    <ligand>
        <name>NADPH</name>
        <dbReference type="ChEBI" id="CHEBI:57783"/>
    </ligand>
</feature>
<comment type="catalytic activity">
    <reaction evidence="13">
        <text>sn-glycerol 3-phosphate + NAD(+) = dihydroxyacetone phosphate + NADH + H(+)</text>
        <dbReference type="Rhea" id="RHEA:11092"/>
        <dbReference type="ChEBI" id="CHEBI:15378"/>
        <dbReference type="ChEBI" id="CHEBI:57540"/>
        <dbReference type="ChEBI" id="CHEBI:57597"/>
        <dbReference type="ChEBI" id="CHEBI:57642"/>
        <dbReference type="ChEBI" id="CHEBI:57945"/>
        <dbReference type="EC" id="1.1.1.94"/>
    </reaction>
</comment>
<feature type="binding site" evidence="13">
    <location>
        <position position="111"/>
    </location>
    <ligand>
        <name>sn-glycerol 3-phosphate</name>
        <dbReference type="ChEBI" id="CHEBI:57597"/>
    </ligand>
</feature>
<dbReference type="InterPro" id="IPR036291">
    <property type="entry name" value="NAD(P)-bd_dom_sf"/>
</dbReference>
<dbReference type="InterPro" id="IPR008927">
    <property type="entry name" value="6-PGluconate_DH-like_C_sf"/>
</dbReference>
<dbReference type="InterPro" id="IPR006168">
    <property type="entry name" value="G3P_DH_NAD-dep"/>
</dbReference>
<evidence type="ECO:0000313" key="20">
    <source>
        <dbReference type="EMBL" id="TCW39896.1"/>
    </source>
</evidence>
<comment type="pathway">
    <text evidence="13">Membrane lipid metabolism; glycerophospholipid metabolism.</text>
</comment>
<keyword evidence="6 13" id="KW-0443">Lipid metabolism</keyword>
<feature type="binding site" evidence="13">
    <location>
        <position position="257"/>
    </location>
    <ligand>
        <name>sn-glycerol 3-phosphate</name>
        <dbReference type="ChEBI" id="CHEBI:57597"/>
    </ligand>
</feature>
<gene>
    <name evidence="13" type="primary">gpsA</name>
    <name evidence="20" type="ORF">EDC29_101312</name>
</gene>
<feature type="binding site" evidence="13">
    <location>
        <position position="259"/>
    </location>
    <ligand>
        <name>sn-glycerol 3-phosphate</name>
        <dbReference type="ChEBI" id="CHEBI:57597"/>
    </ligand>
</feature>
<feature type="binding site" evidence="16">
    <location>
        <position position="258"/>
    </location>
    <ligand>
        <name>NAD(+)</name>
        <dbReference type="ChEBI" id="CHEBI:57540"/>
    </ligand>
</feature>
<dbReference type="RefSeq" id="WP_123139069.1">
    <property type="nucleotide sequence ID" value="NZ_NRRH01000001.1"/>
</dbReference>
<dbReference type="NCBIfam" id="NF000940">
    <property type="entry name" value="PRK00094.1-2"/>
    <property type="match status" value="1"/>
</dbReference>
<evidence type="ECO:0000256" key="1">
    <source>
        <dbReference type="ARBA" id="ARBA00011009"/>
    </source>
</evidence>
<evidence type="ECO:0000256" key="14">
    <source>
        <dbReference type="PIRSR" id="PIRSR000114-1"/>
    </source>
</evidence>
<keyword evidence="8 13" id="KW-1208">Phospholipid metabolism</keyword>
<dbReference type="GO" id="GO:0141153">
    <property type="term" value="F:glycerol-3-phosphate dehydrogenase (NADP+) activity"/>
    <property type="evidence" value="ECO:0007669"/>
    <property type="project" value="RHEA"/>
</dbReference>
<evidence type="ECO:0000256" key="5">
    <source>
        <dbReference type="ARBA" id="ARBA00023027"/>
    </source>
</evidence>
<evidence type="ECO:0000256" key="16">
    <source>
        <dbReference type="PIRSR" id="PIRSR000114-3"/>
    </source>
</evidence>
<evidence type="ECO:0000256" key="17">
    <source>
        <dbReference type="RuleBase" id="RU000437"/>
    </source>
</evidence>
<organism evidence="20 21">
    <name type="scientific">Marichromatium gracile</name>
    <name type="common">Chromatium gracile</name>
    <dbReference type="NCBI Taxonomy" id="1048"/>
    <lineage>
        <taxon>Bacteria</taxon>
        <taxon>Pseudomonadati</taxon>
        <taxon>Pseudomonadota</taxon>
        <taxon>Gammaproteobacteria</taxon>
        <taxon>Chromatiales</taxon>
        <taxon>Chromatiaceae</taxon>
        <taxon>Marichromatium</taxon>
    </lineage>
</organism>
<dbReference type="GO" id="GO:0005829">
    <property type="term" value="C:cytosol"/>
    <property type="evidence" value="ECO:0007669"/>
    <property type="project" value="TreeGrafter"/>
</dbReference>
<feature type="active site" description="Proton acceptor" evidence="13 14">
    <location>
        <position position="194"/>
    </location>
</feature>
<evidence type="ECO:0000313" key="21">
    <source>
        <dbReference type="Proteomes" id="UP000295247"/>
    </source>
</evidence>
<dbReference type="PANTHER" id="PTHR11728">
    <property type="entry name" value="GLYCEROL-3-PHOSPHATE DEHYDROGENASE"/>
    <property type="match status" value="1"/>
</dbReference>
<evidence type="ECO:0000256" key="2">
    <source>
        <dbReference type="ARBA" id="ARBA00022516"/>
    </source>
</evidence>
<feature type="binding site" evidence="13">
    <location>
        <position position="37"/>
    </location>
    <ligand>
        <name>NADPH</name>
        <dbReference type="ChEBI" id="CHEBI:57783"/>
    </ligand>
</feature>
<dbReference type="EMBL" id="SMDC01000001">
    <property type="protein sequence ID" value="TCW39896.1"/>
    <property type="molecule type" value="Genomic_DNA"/>
</dbReference>
<feature type="binding site" evidence="13">
    <location>
        <position position="141"/>
    </location>
    <ligand>
        <name>sn-glycerol 3-phosphate</name>
        <dbReference type="ChEBI" id="CHEBI:57597"/>
    </ligand>
</feature>
<dbReference type="PRINTS" id="PR00077">
    <property type="entry name" value="GPDHDRGNASE"/>
</dbReference>
<evidence type="ECO:0000256" key="8">
    <source>
        <dbReference type="ARBA" id="ARBA00023264"/>
    </source>
</evidence>
<feature type="binding site" evidence="15">
    <location>
        <position position="111"/>
    </location>
    <ligand>
        <name>substrate</name>
    </ligand>
</feature>
<evidence type="ECO:0000256" key="13">
    <source>
        <dbReference type="HAMAP-Rule" id="MF_00394"/>
    </source>
</evidence>
<dbReference type="NCBIfam" id="NF000942">
    <property type="entry name" value="PRK00094.1-4"/>
    <property type="match status" value="1"/>
</dbReference>
<reference evidence="20 21" key="1">
    <citation type="submission" date="2019-03" db="EMBL/GenBank/DDBJ databases">
        <title>Genomic Encyclopedia of Type Strains, Phase IV (KMG-IV): sequencing the most valuable type-strain genomes for metagenomic binning, comparative biology and taxonomic classification.</title>
        <authorList>
            <person name="Goeker M."/>
        </authorList>
    </citation>
    <scope>NUCLEOTIDE SEQUENCE [LARGE SCALE GENOMIC DNA]</scope>
    <source>
        <strain evidence="20 21">DSM 203</strain>
    </source>
</reference>
<dbReference type="Gene3D" id="3.40.50.720">
    <property type="entry name" value="NAD(P)-binding Rossmann-like Domain"/>
    <property type="match status" value="1"/>
</dbReference>
<feature type="binding site" evidence="13">
    <location>
        <position position="258"/>
    </location>
    <ligand>
        <name>NADPH</name>
        <dbReference type="ChEBI" id="CHEBI:57783"/>
    </ligand>
</feature>
<dbReference type="InterPro" id="IPR013328">
    <property type="entry name" value="6PGD_dom2"/>
</dbReference>
<comment type="caution">
    <text evidence="13">Lacks conserved residue(s) required for the propagation of feature annotation.</text>
</comment>
<evidence type="ECO:0000256" key="9">
    <source>
        <dbReference type="ARBA" id="ARBA00052716"/>
    </source>
</evidence>
<evidence type="ECO:0000256" key="10">
    <source>
        <dbReference type="ARBA" id="ARBA00066687"/>
    </source>
</evidence>
<keyword evidence="2 13" id="KW-0444">Lipid biosynthesis</keyword>
<dbReference type="UniPathway" id="UPA00940"/>
<comment type="subcellular location">
    <subcellularLocation>
        <location evidence="13">Cytoplasm</location>
    </subcellularLocation>
</comment>
<dbReference type="Pfam" id="PF01210">
    <property type="entry name" value="NAD_Gly3P_dh_N"/>
    <property type="match status" value="1"/>
</dbReference>
<comment type="function">
    <text evidence="13">Catalyzes the reduction of the glycolytic intermediate dihydroxyacetone phosphate (DHAP) to sn-glycerol 3-phosphate (G3P), the key precursor for phospholipid synthesis.</text>
</comment>
<feature type="binding site" evidence="13">
    <location>
        <position position="111"/>
    </location>
    <ligand>
        <name>NADPH</name>
        <dbReference type="ChEBI" id="CHEBI:57783"/>
    </ligand>
</feature>
<dbReference type="GO" id="GO:0046474">
    <property type="term" value="P:glycerophospholipid biosynthetic process"/>
    <property type="evidence" value="ECO:0007669"/>
    <property type="project" value="TreeGrafter"/>
</dbReference>
<feature type="domain" description="Glycerol-3-phosphate dehydrogenase NAD-dependent C-terminal" evidence="19">
    <location>
        <begin position="183"/>
        <end position="323"/>
    </location>
</feature>
<keyword evidence="5 13" id="KW-0520">NAD</keyword>
<dbReference type="InterPro" id="IPR011128">
    <property type="entry name" value="G3P_DH_NAD-dep_N"/>
</dbReference>
<dbReference type="SUPFAM" id="SSF51735">
    <property type="entry name" value="NAD(P)-binding Rossmann-fold domains"/>
    <property type="match status" value="1"/>
</dbReference>
<feature type="binding site" evidence="13">
    <location>
        <position position="284"/>
    </location>
    <ligand>
        <name>NADPH</name>
        <dbReference type="ChEBI" id="CHEBI:57783"/>
    </ligand>
</feature>
<dbReference type="PROSITE" id="PS00957">
    <property type="entry name" value="NAD_G3PDH"/>
    <property type="match status" value="1"/>
</dbReference>
<dbReference type="HAMAP" id="MF_00394">
    <property type="entry name" value="NAD_Glyc3P_dehydrog"/>
    <property type="match status" value="1"/>
</dbReference>
<feature type="binding site" evidence="16">
    <location>
        <begin position="13"/>
        <end position="18"/>
    </location>
    <ligand>
        <name>NAD(+)</name>
        <dbReference type="ChEBI" id="CHEBI:57540"/>
    </ligand>
</feature>
<feature type="binding site" evidence="15">
    <location>
        <begin position="258"/>
        <end position="259"/>
    </location>
    <ligand>
        <name>substrate</name>
    </ligand>
</feature>